<dbReference type="Gramene" id="PNT66855">
    <property type="protein sequence ID" value="PNT66855"/>
    <property type="gene ID" value="BRADI_3g17602v3"/>
</dbReference>
<sequence length="170" mass="18164">MCAGLLAASSPLCRRPSSLCSPPSSSSSRHSRRPPPLPPAGHRKRRSGTRPCPATRTRGESFPRRRLLPANDPAPYPAADASTAAPLSNCALIQSPDPARLPAALQIGAPPHLLLAVLLPRLKPFACPAGAAAPPPPKVFLHLHHSSQERSCLNKVKVSFPFSYHVCRIY</sequence>
<accession>A0A2K2CXU5</accession>
<evidence type="ECO:0000313" key="3">
    <source>
        <dbReference type="EnsemblPlants" id="PNT66855"/>
    </source>
</evidence>
<dbReference type="AlphaFoldDB" id="A0A2K2CXU5"/>
<evidence type="ECO:0000313" key="2">
    <source>
        <dbReference type="EMBL" id="PNT66855.1"/>
    </source>
</evidence>
<feature type="region of interest" description="Disordered" evidence="1">
    <location>
        <begin position="1"/>
        <end position="82"/>
    </location>
</feature>
<feature type="compositionally biased region" description="Low complexity" evidence="1">
    <location>
        <begin position="68"/>
        <end position="82"/>
    </location>
</feature>
<evidence type="ECO:0000256" key="1">
    <source>
        <dbReference type="SAM" id="MobiDB-lite"/>
    </source>
</evidence>
<proteinExistence type="predicted"/>
<dbReference type="EMBL" id="CM000882">
    <property type="protein sequence ID" value="PNT66855.1"/>
    <property type="molecule type" value="Genomic_DNA"/>
</dbReference>
<dbReference type="Proteomes" id="UP000008810">
    <property type="component" value="Chromosome 3"/>
</dbReference>
<gene>
    <name evidence="2" type="ORF">BRADI_3g17602v3</name>
</gene>
<protein>
    <submittedName>
        <fullName evidence="2 3">Uncharacterized protein</fullName>
    </submittedName>
</protein>
<name>A0A2K2CXU5_BRADI</name>
<keyword evidence="4" id="KW-1185">Reference proteome</keyword>
<dbReference type="EnsemblPlants" id="PNT66855">
    <property type="protein sequence ID" value="PNT66855"/>
    <property type="gene ID" value="BRADI_3g17602v3"/>
</dbReference>
<reference evidence="2" key="2">
    <citation type="submission" date="2017-06" db="EMBL/GenBank/DDBJ databases">
        <title>WGS assembly of Brachypodium distachyon.</title>
        <authorList>
            <consortium name="The International Brachypodium Initiative"/>
            <person name="Lucas S."/>
            <person name="Harmon-Smith M."/>
            <person name="Lail K."/>
            <person name="Tice H."/>
            <person name="Grimwood J."/>
            <person name="Bruce D."/>
            <person name="Barry K."/>
            <person name="Shu S."/>
            <person name="Lindquist E."/>
            <person name="Wang M."/>
            <person name="Pitluck S."/>
            <person name="Vogel J.P."/>
            <person name="Garvin D.F."/>
            <person name="Mockler T.C."/>
            <person name="Schmutz J."/>
            <person name="Rokhsar D."/>
            <person name="Bevan M.W."/>
        </authorList>
    </citation>
    <scope>NUCLEOTIDE SEQUENCE</scope>
    <source>
        <strain evidence="2">Bd21</strain>
    </source>
</reference>
<reference evidence="2 3" key="1">
    <citation type="journal article" date="2010" name="Nature">
        <title>Genome sequencing and analysis of the model grass Brachypodium distachyon.</title>
        <authorList>
            <consortium name="International Brachypodium Initiative"/>
        </authorList>
    </citation>
    <scope>NUCLEOTIDE SEQUENCE [LARGE SCALE GENOMIC DNA]</scope>
    <source>
        <strain evidence="2 3">Bd21</strain>
    </source>
</reference>
<reference evidence="3" key="3">
    <citation type="submission" date="2018-08" db="UniProtKB">
        <authorList>
            <consortium name="EnsemblPlants"/>
        </authorList>
    </citation>
    <scope>IDENTIFICATION</scope>
    <source>
        <strain evidence="3">cv. Bd21</strain>
    </source>
</reference>
<organism evidence="2">
    <name type="scientific">Brachypodium distachyon</name>
    <name type="common">Purple false brome</name>
    <name type="synonym">Trachynia distachya</name>
    <dbReference type="NCBI Taxonomy" id="15368"/>
    <lineage>
        <taxon>Eukaryota</taxon>
        <taxon>Viridiplantae</taxon>
        <taxon>Streptophyta</taxon>
        <taxon>Embryophyta</taxon>
        <taxon>Tracheophyta</taxon>
        <taxon>Spermatophyta</taxon>
        <taxon>Magnoliopsida</taxon>
        <taxon>Liliopsida</taxon>
        <taxon>Poales</taxon>
        <taxon>Poaceae</taxon>
        <taxon>BOP clade</taxon>
        <taxon>Pooideae</taxon>
        <taxon>Stipodae</taxon>
        <taxon>Brachypodieae</taxon>
        <taxon>Brachypodium</taxon>
    </lineage>
</organism>
<dbReference type="InParanoid" id="A0A2K2CXU5"/>
<evidence type="ECO:0000313" key="4">
    <source>
        <dbReference type="Proteomes" id="UP000008810"/>
    </source>
</evidence>
<feature type="compositionally biased region" description="Low complexity" evidence="1">
    <location>
        <begin position="9"/>
        <end position="28"/>
    </location>
</feature>